<keyword evidence="3" id="KW-0732">Signal</keyword>
<proteinExistence type="predicted"/>
<evidence type="ECO:0000313" key="4">
    <source>
        <dbReference type="EMBL" id="KAF1955233.1"/>
    </source>
</evidence>
<accession>A0A6A5TQN4</accession>
<feature type="signal peptide" evidence="3">
    <location>
        <begin position="1"/>
        <end position="17"/>
    </location>
</feature>
<feature type="transmembrane region" description="Helical" evidence="2">
    <location>
        <begin position="33"/>
        <end position="53"/>
    </location>
</feature>
<feature type="transmembrane region" description="Helical" evidence="2">
    <location>
        <begin position="506"/>
        <end position="529"/>
    </location>
</feature>
<evidence type="ECO:0000313" key="5">
    <source>
        <dbReference type="Proteomes" id="UP000800035"/>
    </source>
</evidence>
<feature type="compositionally biased region" description="Basic and acidic residues" evidence="1">
    <location>
        <begin position="302"/>
        <end position="315"/>
    </location>
</feature>
<dbReference type="PANTHER" id="PTHR35043">
    <property type="entry name" value="TRANSCRIPTION FACTOR DOMAIN-CONTAINING PROTEIN"/>
    <property type="match status" value="1"/>
</dbReference>
<keyword evidence="5" id="KW-1185">Reference proteome</keyword>
<feature type="transmembrane region" description="Helical" evidence="2">
    <location>
        <begin position="550"/>
        <end position="569"/>
    </location>
</feature>
<gene>
    <name evidence="4" type="ORF">CC80DRAFT_90362</name>
</gene>
<evidence type="ECO:0000256" key="1">
    <source>
        <dbReference type="SAM" id="MobiDB-lite"/>
    </source>
</evidence>
<protein>
    <submittedName>
        <fullName evidence="4">Uncharacterized protein</fullName>
    </submittedName>
</protein>
<evidence type="ECO:0000256" key="2">
    <source>
        <dbReference type="SAM" id="Phobius"/>
    </source>
</evidence>
<feature type="compositionally biased region" description="Polar residues" evidence="1">
    <location>
        <begin position="289"/>
        <end position="299"/>
    </location>
</feature>
<dbReference type="PANTHER" id="PTHR35043:SF7">
    <property type="entry name" value="TRANSCRIPTION FACTOR DOMAIN-CONTAINING PROTEIN"/>
    <property type="match status" value="1"/>
</dbReference>
<dbReference type="OrthoDB" id="3061561at2759"/>
<feature type="chain" id="PRO_5025463893" evidence="3">
    <location>
        <begin position="18"/>
        <end position="595"/>
    </location>
</feature>
<sequence>MIFLLFTASLLIPRAASTDEELIAWYEPPNERGTWDIIVSCVLTLTVCVWSALHLNVPTEGSTLAERNKRRGRWILLGIFAPELVVSTAFAQFLTASWLKREIKKDVEFRKKEGPDPAWSSEQQLREWTITQCYFAVMGGVRIETGECIDRITLSLTAEGLRMLSFLGRLPDVPETTIMDKSKADGLAKLLVVFQAGWMIIQTIARVNQKLPVTLLEINTMGHVICAFALYALWWSKPLDIKDPTLIRHEEWMDEFISLFYMCSPICWHNDDFISEIRCMEYKPPSQRGIPNSPTTGNANAEGEKPKTDPTDNKPHKTHFSIGSIGAKDPKKFIGPLDSFQVGGDPDTEATLDHDASYIIAGASFQPAPEHKIFFDIQKPDAHGLTHSKVYCRRALKDCTYHEALPPAAIERWRLSNTLVDKLWLACDQRPAYRAFFFTQSTLGTFVGELVYISKSIPNFLGFSYLGSVNVHRDSLKAVLAFAGSAYGGLHLSAWNDFFPTQIERWLWIACALATGASGVLLALFFLATQKIRAFENLEHWIRNTRSVRWMMISVVTPIFLVARVYIVLEAFISLRSQPKSVYMTPEWSEYFPHL</sequence>
<feature type="transmembrane region" description="Helical" evidence="2">
    <location>
        <begin position="74"/>
        <end position="99"/>
    </location>
</feature>
<keyword evidence="2" id="KW-1133">Transmembrane helix</keyword>
<keyword evidence="2" id="KW-0472">Membrane</keyword>
<dbReference type="AlphaFoldDB" id="A0A6A5TQN4"/>
<keyword evidence="2" id="KW-0812">Transmembrane</keyword>
<feature type="region of interest" description="Disordered" evidence="1">
    <location>
        <begin position="285"/>
        <end position="325"/>
    </location>
</feature>
<reference evidence="4" key="1">
    <citation type="journal article" date="2020" name="Stud. Mycol.">
        <title>101 Dothideomycetes genomes: a test case for predicting lifestyles and emergence of pathogens.</title>
        <authorList>
            <person name="Haridas S."/>
            <person name="Albert R."/>
            <person name="Binder M."/>
            <person name="Bloem J."/>
            <person name="Labutti K."/>
            <person name="Salamov A."/>
            <person name="Andreopoulos B."/>
            <person name="Baker S."/>
            <person name="Barry K."/>
            <person name="Bills G."/>
            <person name="Bluhm B."/>
            <person name="Cannon C."/>
            <person name="Castanera R."/>
            <person name="Culley D."/>
            <person name="Daum C."/>
            <person name="Ezra D."/>
            <person name="Gonzalez J."/>
            <person name="Henrissat B."/>
            <person name="Kuo A."/>
            <person name="Liang C."/>
            <person name="Lipzen A."/>
            <person name="Lutzoni F."/>
            <person name="Magnuson J."/>
            <person name="Mondo S."/>
            <person name="Nolan M."/>
            <person name="Ohm R."/>
            <person name="Pangilinan J."/>
            <person name="Park H.-J."/>
            <person name="Ramirez L."/>
            <person name="Alfaro M."/>
            <person name="Sun H."/>
            <person name="Tritt A."/>
            <person name="Yoshinaga Y."/>
            <person name="Zwiers L.-H."/>
            <person name="Turgeon B."/>
            <person name="Goodwin S."/>
            <person name="Spatafora J."/>
            <person name="Crous P."/>
            <person name="Grigoriev I."/>
        </authorList>
    </citation>
    <scope>NUCLEOTIDE SEQUENCE</scope>
    <source>
        <strain evidence="4">CBS 675.92</strain>
    </source>
</reference>
<organism evidence="4 5">
    <name type="scientific">Byssothecium circinans</name>
    <dbReference type="NCBI Taxonomy" id="147558"/>
    <lineage>
        <taxon>Eukaryota</taxon>
        <taxon>Fungi</taxon>
        <taxon>Dikarya</taxon>
        <taxon>Ascomycota</taxon>
        <taxon>Pezizomycotina</taxon>
        <taxon>Dothideomycetes</taxon>
        <taxon>Pleosporomycetidae</taxon>
        <taxon>Pleosporales</taxon>
        <taxon>Massarineae</taxon>
        <taxon>Massarinaceae</taxon>
        <taxon>Byssothecium</taxon>
    </lineage>
</organism>
<name>A0A6A5TQN4_9PLEO</name>
<dbReference type="Proteomes" id="UP000800035">
    <property type="component" value="Unassembled WGS sequence"/>
</dbReference>
<evidence type="ECO:0000256" key="3">
    <source>
        <dbReference type="SAM" id="SignalP"/>
    </source>
</evidence>
<dbReference type="EMBL" id="ML976995">
    <property type="protein sequence ID" value="KAF1955233.1"/>
    <property type="molecule type" value="Genomic_DNA"/>
</dbReference>